<dbReference type="GO" id="GO:0045892">
    <property type="term" value="P:negative regulation of DNA-templated transcription"/>
    <property type="evidence" value="ECO:0007669"/>
    <property type="project" value="UniProtKB-ARBA"/>
</dbReference>
<keyword evidence="2" id="KW-1185">Reference proteome</keyword>
<gene>
    <name evidence="1" type="ORF">FYJ50_08860</name>
</gene>
<dbReference type="InterPro" id="IPR038390">
    <property type="entry name" value="Metal_Tscrpt_repr_sf"/>
</dbReference>
<dbReference type="GO" id="GO:0003677">
    <property type="term" value="F:DNA binding"/>
    <property type="evidence" value="ECO:0007669"/>
    <property type="project" value="InterPro"/>
</dbReference>
<evidence type="ECO:0000313" key="1">
    <source>
        <dbReference type="EMBL" id="MSS02193.1"/>
    </source>
</evidence>
<dbReference type="PANTHER" id="PTHR33677">
    <property type="entry name" value="TRANSCRIPTIONAL REPRESSOR FRMR-RELATED"/>
    <property type="match status" value="1"/>
</dbReference>
<dbReference type="GO" id="GO:0046872">
    <property type="term" value="F:metal ion binding"/>
    <property type="evidence" value="ECO:0007669"/>
    <property type="project" value="InterPro"/>
</dbReference>
<name>A0A7X2T4K4_9FIRM</name>
<sequence>MTCDRCKEKPRKDIQNLKNRIHRIQGQLNGVEKMIDENRYCGDVLIQISAIEKALQSLGYLVLQEHLETCVSDDVVAGNRNMDEVMDLIKRLK</sequence>
<dbReference type="Gene3D" id="1.20.58.1000">
    <property type="entry name" value="Metal-sensitive repressor, helix protomer"/>
    <property type="match status" value="1"/>
</dbReference>
<organism evidence="1 2">
    <name type="scientific">Floccifex porci</name>
    <dbReference type="NCBI Taxonomy" id="2606629"/>
    <lineage>
        <taxon>Bacteria</taxon>
        <taxon>Bacillati</taxon>
        <taxon>Bacillota</taxon>
        <taxon>Erysipelotrichia</taxon>
        <taxon>Erysipelotrichales</taxon>
        <taxon>Erysipelotrichaceae</taxon>
        <taxon>Floccifex</taxon>
    </lineage>
</organism>
<evidence type="ECO:0000313" key="2">
    <source>
        <dbReference type="Proteomes" id="UP000470082"/>
    </source>
</evidence>
<dbReference type="AlphaFoldDB" id="A0A7X2T4K4"/>
<protein>
    <submittedName>
        <fullName evidence="1">Metal-sensing transcriptional repressor</fullName>
    </submittedName>
</protein>
<reference evidence="1 2" key="1">
    <citation type="submission" date="2019-08" db="EMBL/GenBank/DDBJ databases">
        <title>In-depth cultivation of the pig gut microbiome towards novel bacterial diversity and tailored functional studies.</title>
        <authorList>
            <person name="Wylensek D."/>
            <person name="Hitch T.C.A."/>
            <person name="Clavel T."/>
        </authorList>
    </citation>
    <scope>NUCLEOTIDE SEQUENCE [LARGE SCALE GENOMIC DNA]</scope>
    <source>
        <strain evidence="1 2">LKV-178-WT-2G</strain>
    </source>
</reference>
<dbReference type="Pfam" id="PF02583">
    <property type="entry name" value="Trns_repr_metal"/>
    <property type="match status" value="1"/>
</dbReference>
<dbReference type="RefSeq" id="WP_154461172.1">
    <property type="nucleotide sequence ID" value="NZ_JAQYTQ010000066.1"/>
</dbReference>
<comment type="caution">
    <text evidence="1">The sequence shown here is derived from an EMBL/GenBank/DDBJ whole genome shotgun (WGS) entry which is preliminary data.</text>
</comment>
<dbReference type="EMBL" id="VUMM01000023">
    <property type="protein sequence ID" value="MSS02193.1"/>
    <property type="molecule type" value="Genomic_DNA"/>
</dbReference>
<proteinExistence type="predicted"/>
<dbReference type="InterPro" id="IPR003735">
    <property type="entry name" value="Metal_Tscrpt_repr"/>
</dbReference>
<dbReference type="Proteomes" id="UP000470082">
    <property type="component" value="Unassembled WGS sequence"/>
</dbReference>
<accession>A0A7X2T4K4</accession>